<reference evidence="6" key="1">
    <citation type="submission" date="2022-11" db="UniProtKB">
        <authorList>
            <consortium name="WormBaseParasite"/>
        </authorList>
    </citation>
    <scope>IDENTIFICATION</scope>
</reference>
<feature type="region of interest" description="Disordered" evidence="2">
    <location>
        <begin position="498"/>
        <end position="517"/>
    </location>
</feature>
<keyword evidence="5" id="KW-1185">Reference proteome</keyword>
<name>A0A914MXH2_MELIC</name>
<dbReference type="InterPro" id="IPR001202">
    <property type="entry name" value="WW_dom"/>
</dbReference>
<dbReference type="GO" id="GO:0070878">
    <property type="term" value="F:primary miRNA binding"/>
    <property type="evidence" value="ECO:0007669"/>
    <property type="project" value="TreeGrafter"/>
</dbReference>
<evidence type="ECO:0000313" key="6">
    <source>
        <dbReference type="WBParaSite" id="Minc3s02412g29896"/>
    </source>
</evidence>
<dbReference type="SMART" id="SM00456">
    <property type="entry name" value="WW"/>
    <property type="match status" value="2"/>
</dbReference>
<feature type="compositionally biased region" description="Acidic residues" evidence="2">
    <location>
        <begin position="82"/>
        <end position="105"/>
    </location>
</feature>
<feature type="compositionally biased region" description="Polar residues" evidence="2">
    <location>
        <begin position="498"/>
        <end position="507"/>
    </location>
</feature>
<evidence type="ECO:0000256" key="2">
    <source>
        <dbReference type="SAM" id="MobiDB-lite"/>
    </source>
</evidence>
<sequence length="821" mass="93325">MDTDNSDNDDVFTVEELEQLEQMRNDLLAELKGSEDQQEDSIDYEGIENEKMNEFSNNNVVKDLKDTSGSANPNEAIQQNESFEEEVIQEEDDDSDSEEEFNQEEISEHIDNLLEEPIKEGVKTTPKHLSKRFKRVLEYRANDHFNVLPDGWVEITHASGLPVYLHKPTRVCTFSRPYFIGRSSIRKHKFKRVLEYRANDHFNVLPDGWVEITHASGLPVYLHKPTRVCTFSRPYFIGRSSIRKHKVPESAITCLYQKKYQDEVEASLKAAQDPSVVNEDGTNKDGGDDSSNNFLPGKLITPNVRVKTELDQRKLQLTADQLYTYAKDRFKFKEICIYRFGKWTEARNFYKKRKMRQLLVGGEGREGGHLKTGFKTREERPGLPSDVKLITVPSLEIDSKPNKRLFYLNPQGKTSVSILHEFVQKALKCTVRYFFSETRSSATPYHCAVKLVLNNSQTTTQNTGRKRFFNSQQNQQPSAEIVKQKLALMHEDFNKINSGQKLSNSTDAENKAADDPSDSEFVVLGEGFGPGKKQAKMIAAKAAVEKLVPGVEFDVDGIACNSNNRNEFSENIPTSSNNLITSCPLMASGTSVGSSITGGDRNDLHIFDMIGVTDTRIPELCARAGQPSPYLVLQEYLKRHSAFGDTAINLTSRLLRHQRHEFKLSIGEELSVKVISGNKREGKQIAAQAMLKKLHPEIETWGAILKLYGHEAQQKFRDARKNKDSVVKLQSIQDEANVRQFQPNKLILEKLRNEMLKLSGDLIKNCSNKQTNDGEEPLSKFRRSDFYSELPILSEEKLSELSAKFMSERPELQKCLPSVRF</sequence>
<dbReference type="InterPro" id="IPR014720">
    <property type="entry name" value="dsRBD_dom"/>
</dbReference>
<dbReference type="PANTHER" id="PTHR13482">
    <property type="entry name" value="MICRORNA PROCESSOR COMPLEX SUBUNIT DGCR8"/>
    <property type="match status" value="1"/>
</dbReference>
<feature type="region of interest" description="Disordered" evidence="2">
    <location>
        <begin position="271"/>
        <end position="294"/>
    </location>
</feature>
<feature type="domain" description="DRBM" evidence="4">
    <location>
        <begin position="520"/>
        <end position="549"/>
    </location>
</feature>
<dbReference type="GO" id="GO:0031053">
    <property type="term" value="P:primary miRNA processing"/>
    <property type="evidence" value="ECO:0007669"/>
    <property type="project" value="InterPro"/>
</dbReference>
<dbReference type="FunFam" id="3.30.160.20:FF:000021">
    <property type="entry name" value="Microprocessor complex subunit DGCR8"/>
    <property type="match status" value="1"/>
</dbReference>
<feature type="region of interest" description="Disordered" evidence="2">
    <location>
        <begin position="62"/>
        <end position="106"/>
    </location>
</feature>
<dbReference type="Gene3D" id="2.20.70.10">
    <property type="match status" value="2"/>
</dbReference>
<dbReference type="GO" id="GO:0070877">
    <property type="term" value="C:microprocessor complex"/>
    <property type="evidence" value="ECO:0007669"/>
    <property type="project" value="InterPro"/>
</dbReference>
<dbReference type="Proteomes" id="UP000887563">
    <property type="component" value="Unplaced"/>
</dbReference>
<evidence type="ECO:0000256" key="1">
    <source>
        <dbReference type="PROSITE-ProRule" id="PRU00266"/>
    </source>
</evidence>
<dbReference type="CDD" id="cd00201">
    <property type="entry name" value="WW"/>
    <property type="match status" value="2"/>
</dbReference>
<feature type="domain" description="WW" evidence="3">
    <location>
        <begin position="146"/>
        <end position="179"/>
    </location>
</feature>
<evidence type="ECO:0000259" key="4">
    <source>
        <dbReference type="PROSITE" id="PS50137"/>
    </source>
</evidence>
<dbReference type="AlphaFoldDB" id="A0A914MXH2"/>
<proteinExistence type="predicted"/>
<dbReference type="Gene3D" id="3.30.160.590">
    <property type="match status" value="1"/>
</dbReference>
<dbReference type="GO" id="GO:0020037">
    <property type="term" value="F:heme binding"/>
    <property type="evidence" value="ECO:0007669"/>
    <property type="project" value="InterPro"/>
</dbReference>
<dbReference type="Gene3D" id="3.30.160.20">
    <property type="match status" value="1"/>
</dbReference>
<dbReference type="WBParaSite" id="Minc3s02412g29896">
    <property type="protein sequence ID" value="Minc3s02412g29896"/>
    <property type="gene ID" value="Minc3s02412g29896"/>
</dbReference>
<dbReference type="CDD" id="cd19868">
    <property type="entry name" value="DSRM_DGCR8_rpt2"/>
    <property type="match status" value="1"/>
</dbReference>
<evidence type="ECO:0000313" key="5">
    <source>
        <dbReference type="Proteomes" id="UP000887563"/>
    </source>
</evidence>
<protein>
    <submittedName>
        <fullName evidence="6">Microprocessor complex subunit DGCR8</fullName>
    </submittedName>
</protein>
<feature type="domain" description="WW" evidence="3">
    <location>
        <begin position="203"/>
        <end position="236"/>
    </location>
</feature>
<dbReference type="GO" id="GO:0003725">
    <property type="term" value="F:double-stranded RNA binding"/>
    <property type="evidence" value="ECO:0007669"/>
    <property type="project" value="TreeGrafter"/>
</dbReference>
<organism evidence="5 6">
    <name type="scientific">Meloidogyne incognita</name>
    <name type="common">Southern root-knot nematode worm</name>
    <name type="synonym">Oxyuris incognita</name>
    <dbReference type="NCBI Taxonomy" id="6306"/>
    <lineage>
        <taxon>Eukaryota</taxon>
        <taxon>Metazoa</taxon>
        <taxon>Ecdysozoa</taxon>
        <taxon>Nematoda</taxon>
        <taxon>Chromadorea</taxon>
        <taxon>Rhabditida</taxon>
        <taxon>Tylenchina</taxon>
        <taxon>Tylenchomorpha</taxon>
        <taxon>Tylenchoidea</taxon>
        <taxon>Meloidogynidae</taxon>
        <taxon>Meloidogyninae</taxon>
        <taxon>Meloidogyne</taxon>
        <taxon>Meloidogyne incognita group</taxon>
    </lineage>
</organism>
<dbReference type="PROSITE" id="PS50020">
    <property type="entry name" value="WW_DOMAIN_2"/>
    <property type="match status" value="2"/>
</dbReference>
<feature type="compositionally biased region" description="Polar residues" evidence="2">
    <location>
        <begin position="67"/>
        <end position="79"/>
    </location>
</feature>
<keyword evidence="1" id="KW-0694">RNA-binding</keyword>
<dbReference type="PROSITE" id="PS50137">
    <property type="entry name" value="DS_RBD"/>
    <property type="match status" value="1"/>
</dbReference>
<accession>A0A914MXH2</accession>
<dbReference type="SUPFAM" id="SSF54768">
    <property type="entry name" value="dsRNA-binding domain-like"/>
    <property type="match status" value="1"/>
</dbReference>
<evidence type="ECO:0000259" key="3">
    <source>
        <dbReference type="PROSITE" id="PS50020"/>
    </source>
</evidence>
<dbReference type="PANTHER" id="PTHR13482:SF3">
    <property type="entry name" value="MICROPROCESSOR COMPLEX SUBUNIT DGCR8"/>
    <property type="match status" value="1"/>
</dbReference>
<dbReference type="GO" id="GO:0042802">
    <property type="term" value="F:identical protein binding"/>
    <property type="evidence" value="ECO:0007669"/>
    <property type="project" value="InterPro"/>
</dbReference>
<dbReference type="InterPro" id="IPR040375">
    <property type="entry name" value="DGCR8"/>
</dbReference>